<dbReference type="FunFam" id="3.30.300.30:FF:000004">
    <property type="entry name" value="Acetyl-coenzyme A synthetase"/>
    <property type="match status" value="1"/>
</dbReference>
<dbReference type="GO" id="GO:0005524">
    <property type="term" value="F:ATP binding"/>
    <property type="evidence" value="ECO:0007669"/>
    <property type="project" value="UniProtKB-UniRule"/>
</dbReference>
<dbReference type="NCBIfam" id="TIGR02188">
    <property type="entry name" value="Ac_CoA_lig_AcsA"/>
    <property type="match status" value="1"/>
</dbReference>
<dbReference type="InterPro" id="IPR025110">
    <property type="entry name" value="AMP-bd_C"/>
</dbReference>
<dbReference type="Pfam" id="PF13193">
    <property type="entry name" value="AMP-binding_C"/>
    <property type="match status" value="1"/>
</dbReference>
<dbReference type="Gene3D" id="3.40.50.12780">
    <property type="entry name" value="N-terminal domain of ligase-like"/>
    <property type="match status" value="1"/>
</dbReference>
<dbReference type="PANTHER" id="PTHR24095:SF14">
    <property type="entry name" value="ACETYL-COENZYME A SYNTHETASE 1"/>
    <property type="match status" value="1"/>
</dbReference>
<evidence type="ECO:0000256" key="3">
    <source>
        <dbReference type="ARBA" id="ARBA00022741"/>
    </source>
</evidence>
<reference evidence="9 10" key="1">
    <citation type="journal article" date="2024" name="Nat. Commun.">
        <title>Phylogenomics reveals the evolutionary origins of lichenization in chlorophyte algae.</title>
        <authorList>
            <person name="Puginier C."/>
            <person name="Libourel C."/>
            <person name="Otte J."/>
            <person name="Skaloud P."/>
            <person name="Haon M."/>
            <person name="Grisel S."/>
            <person name="Petersen M."/>
            <person name="Berrin J.G."/>
            <person name="Delaux P.M."/>
            <person name="Dal Grande F."/>
            <person name="Keller J."/>
        </authorList>
    </citation>
    <scope>NUCLEOTIDE SEQUENCE [LARGE SCALE GENOMIC DNA]</scope>
    <source>
        <strain evidence="9 10">SAG 2036</strain>
    </source>
</reference>
<dbReference type="GO" id="GO:0019427">
    <property type="term" value="P:acetyl-CoA biosynthetic process from acetate"/>
    <property type="evidence" value="ECO:0007669"/>
    <property type="project" value="InterPro"/>
</dbReference>
<keyword evidence="2 5" id="KW-0436">Ligase</keyword>
<dbReference type="PANTHER" id="PTHR24095">
    <property type="entry name" value="ACETYL-COENZYME A SYNTHETASE"/>
    <property type="match status" value="1"/>
</dbReference>
<comment type="similarity">
    <text evidence="1 5">Belongs to the ATP-dependent AMP-binding enzyme family.</text>
</comment>
<dbReference type="PROSITE" id="PS00455">
    <property type="entry name" value="AMP_BINDING"/>
    <property type="match status" value="1"/>
</dbReference>
<dbReference type="NCBIfam" id="NF001208">
    <property type="entry name" value="PRK00174.1"/>
    <property type="match status" value="1"/>
</dbReference>
<keyword evidence="4 5" id="KW-0067">ATP-binding</keyword>
<dbReference type="SUPFAM" id="SSF56801">
    <property type="entry name" value="Acetyl-CoA synthetase-like"/>
    <property type="match status" value="1"/>
</dbReference>
<comment type="caution">
    <text evidence="9">The sequence shown here is derived from an EMBL/GenBank/DDBJ whole genome shotgun (WGS) entry which is preliminary data.</text>
</comment>
<dbReference type="GO" id="GO:0003987">
    <property type="term" value="F:acetate-CoA ligase activity"/>
    <property type="evidence" value="ECO:0007669"/>
    <property type="project" value="UniProtKB-UniRule"/>
</dbReference>
<evidence type="ECO:0000313" key="9">
    <source>
        <dbReference type="EMBL" id="KAK9813629.1"/>
    </source>
</evidence>
<sequence length="821" mass="90252">MQREGLHAARGRSRTVWKNGQSSLPRFRELGAYHGQGDSRNGVAQLSLCWPWGGGVSQDWSQEGDDLAGVFRKHMVAAAAIRDTRALPPAVKALQTFVRVNVHDVGGPGVILLHVCCFQPHGARLRHSRGLLVTRVGMDRLKVLAGHFVAGGPASELDSRQTSAEASEPPTSIDVKYRARSNINDRGAYEALYKGSIQEPDKFWGKQGSQYAWKQQFQEQHVDCNIDVRRGKIRSRWFAGGLTNLAFNCLDRHVEDGRGDQPCFLWEGNDVGQDRVLTYRDTLAEVCRLGNWLRSQGISKGDVVAIYMPMVAELPIAMLACVRIGAIHNVVFGGFSADALAARVADSRARIIITSSTSVRGKKSTPLKQIVDQACKLASKEGFKVDKVLVLEHSALPKGKTPWTQGRDLWWADELSQQKPQCDVEWLPAEAPSFLLYTSGSTGKPKGVQHSTGGFMVGAGTTAKYVFDLQPGDVFWCTADCGWITGHTYLTYAPLLLGATSVIFEGVPVHPDPGRVWQIVAKYKVRQLYTAPTLIRALEAQDHKWVTKHDRSSLKLLGTVGEPINPRAWQWFHEVVGESRCPIVDTWWQTETGMIMIAALPGAWPLKPGCATLPLFGVLPVLLDSEGKEIKGAGEGVLVLKQAWPAMMQTLLNNQQRFEETYFAPQKGFYFTGDGARRDEDGYIWITGRVDDVINVSGHRVGTAEVEGALSSHAACDEAAVVGVEHKVKGQGIYAFVTLHSDSDYSDATRKELVKLVREQIGAFAAPDTIHWAPGLPKTRSGKILRRVLLKIAKGETKDLGDLSSLADSSVVDKLIERRGK</sequence>
<name>A0AAW1Q0K1_9CHLO</name>
<organism evidence="9 10">
    <name type="scientific">Symbiochloris irregularis</name>
    <dbReference type="NCBI Taxonomy" id="706552"/>
    <lineage>
        <taxon>Eukaryota</taxon>
        <taxon>Viridiplantae</taxon>
        <taxon>Chlorophyta</taxon>
        <taxon>core chlorophytes</taxon>
        <taxon>Trebouxiophyceae</taxon>
        <taxon>Trebouxiales</taxon>
        <taxon>Trebouxiaceae</taxon>
        <taxon>Symbiochloris</taxon>
    </lineage>
</organism>
<feature type="domain" description="AMP-dependent synthetase/ligase" evidence="6">
    <location>
        <begin position="257"/>
        <end position="644"/>
    </location>
</feature>
<accession>A0AAW1Q0K1</accession>
<evidence type="ECO:0000256" key="1">
    <source>
        <dbReference type="ARBA" id="ARBA00006432"/>
    </source>
</evidence>
<dbReference type="GO" id="GO:0016208">
    <property type="term" value="F:AMP binding"/>
    <property type="evidence" value="ECO:0007669"/>
    <property type="project" value="InterPro"/>
</dbReference>
<dbReference type="InterPro" id="IPR032387">
    <property type="entry name" value="ACAS_N"/>
</dbReference>
<dbReference type="InterPro" id="IPR045851">
    <property type="entry name" value="AMP-bd_C_sf"/>
</dbReference>
<evidence type="ECO:0000256" key="4">
    <source>
        <dbReference type="ARBA" id="ARBA00022840"/>
    </source>
</evidence>
<evidence type="ECO:0000313" key="10">
    <source>
        <dbReference type="Proteomes" id="UP001465755"/>
    </source>
</evidence>
<dbReference type="Proteomes" id="UP001465755">
    <property type="component" value="Unassembled WGS sequence"/>
</dbReference>
<evidence type="ECO:0000256" key="5">
    <source>
        <dbReference type="RuleBase" id="RU361147"/>
    </source>
</evidence>
<dbReference type="InterPro" id="IPR042099">
    <property type="entry name" value="ANL_N_sf"/>
</dbReference>
<dbReference type="InterPro" id="IPR011904">
    <property type="entry name" value="Ac_CoA_lig"/>
</dbReference>
<evidence type="ECO:0000256" key="2">
    <source>
        <dbReference type="ARBA" id="ARBA00022598"/>
    </source>
</evidence>
<dbReference type="Pfam" id="PF00501">
    <property type="entry name" value="AMP-binding"/>
    <property type="match status" value="1"/>
</dbReference>
<feature type="domain" description="AMP-binding enzyme C-terminal" evidence="7">
    <location>
        <begin position="705"/>
        <end position="783"/>
    </location>
</feature>
<dbReference type="CDD" id="cd05966">
    <property type="entry name" value="ACS"/>
    <property type="match status" value="1"/>
</dbReference>
<gene>
    <name evidence="9" type="ORF">WJX73_000834</name>
</gene>
<dbReference type="InterPro" id="IPR000873">
    <property type="entry name" value="AMP-dep_synth/lig_dom"/>
</dbReference>
<dbReference type="AlphaFoldDB" id="A0AAW1Q0K1"/>
<dbReference type="EC" id="6.2.1.1" evidence="5"/>
<dbReference type="Gene3D" id="3.30.300.30">
    <property type="match status" value="1"/>
</dbReference>
<proteinExistence type="inferred from homology"/>
<comment type="catalytic activity">
    <reaction evidence="5">
        <text>acetate + ATP + CoA = acetyl-CoA + AMP + diphosphate</text>
        <dbReference type="Rhea" id="RHEA:23176"/>
        <dbReference type="ChEBI" id="CHEBI:30089"/>
        <dbReference type="ChEBI" id="CHEBI:30616"/>
        <dbReference type="ChEBI" id="CHEBI:33019"/>
        <dbReference type="ChEBI" id="CHEBI:57287"/>
        <dbReference type="ChEBI" id="CHEBI:57288"/>
        <dbReference type="ChEBI" id="CHEBI:456215"/>
        <dbReference type="EC" id="6.2.1.1"/>
    </reaction>
</comment>
<dbReference type="FunFam" id="3.40.50.12780:FF:000001">
    <property type="entry name" value="Acetyl-coenzyme A synthetase"/>
    <property type="match status" value="1"/>
</dbReference>
<feature type="domain" description="Acetyl-coenzyme A synthetase N-terminal" evidence="8">
    <location>
        <begin position="189"/>
        <end position="249"/>
    </location>
</feature>
<evidence type="ECO:0000259" key="8">
    <source>
        <dbReference type="Pfam" id="PF16177"/>
    </source>
</evidence>
<keyword evidence="3 5" id="KW-0547">Nucleotide-binding</keyword>
<evidence type="ECO:0000259" key="7">
    <source>
        <dbReference type="Pfam" id="PF13193"/>
    </source>
</evidence>
<protein>
    <recommendedName>
        <fullName evidence="5">Acetyl-coenzyme A synthetase</fullName>
        <ecNumber evidence="5">6.2.1.1</ecNumber>
    </recommendedName>
</protein>
<evidence type="ECO:0000259" key="6">
    <source>
        <dbReference type="Pfam" id="PF00501"/>
    </source>
</evidence>
<dbReference type="EMBL" id="JALJOQ010000003">
    <property type="protein sequence ID" value="KAK9813629.1"/>
    <property type="molecule type" value="Genomic_DNA"/>
</dbReference>
<dbReference type="Pfam" id="PF16177">
    <property type="entry name" value="ACAS_N"/>
    <property type="match status" value="1"/>
</dbReference>
<dbReference type="InterPro" id="IPR020845">
    <property type="entry name" value="AMP-binding_CS"/>
</dbReference>
<keyword evidence="10" id="KW-1185">Reference proteome</keyword>